<comment type="similarity">
    <text evidence="1">Belongs to the AB hydrolase superfamily.</text>
</comment>
<keyword evidence="5" id="KW-1185">Reference proteome</keyword>
<dbReference type="Gene3D" id="3.40.50.1820">
    <property type="entry name" value="alpha/beta hydrolase"/>
    <property type="match status" value="1"/>
</dbReference>
<evidence type="ECO:0000256" key="2">
    <source>
        <dbReference type="ARBA" id="ARBA00022801"/>
    </source>
</evidence>
<dbReference type="EMBL" id="PIPO01000003">
    <property type="protein sequence ID" value="RUO33030.1"/>
    <property type="molecule type" value="Genomic_DNA"/>
</dbReference>
<dbReference type="Proteomes" id="UP000287823">
    <property type="component" value="Unassembled WGS sequence"/>
</dbReference>
<protein>
    <recommendedName>
        <fullName evidence="3">AB hydrolase-1 domain-containing protein</fullName>
    </recommendedName>
</protein>
<dbReference type="GO" id="GO:0016020">
    <property type="term" value="C:membrane"/>
    <property type="evidence" value="ECO:0007669"/>
    <property type="project" value="TreeGrafter"/>
</dbReference>
<feature type="domain" description="AB hydrolase-1" evidence="3">
    <location>
        <begin position="31"/>
        <end position="272"/>
    </location>
</feature>
<evidence type="ECO:0000259" key="3">
    <source>
        <dbReference type="Pfam" id="PF00561"/>
    </source>
</evidence>
<evidence type="ECO:0000313" key="4">
    <source>
        <dbReference type="EMBL" id="RUO33030.1"/>
    </source>
</evidence>
<dbReference type="InterPro" id="IPR000073">
    <property type="entry name" value="AB_hydrolase_1"/>
</dbReference>
<evidence type="ECO:0000313" key="5">
    <source>
        <dbReference type="Proteomes" id="UP000287823"/>
    </source>
</evidence>
<name>A0A432WGU6_9GAMM</name>
<sequence>MTTKNEVSEVSFELPHISLKGLRGGTPGGPFLLLLHGWLDNCRSFEPMFPYLDAFDWVAIDFPGHGYSGHRPAGGAYYFVDWVADIEALIRVQKWQNIHLVGHSMGGYVAQTLAAVFPQPIKKLVTLEAFGMVVSPASDSLQQLRKGLQARLKQSKRRDPVYADITSLVKARAEISEFSEDLALLLLQRNLQPVEGGYRWRTDPRVRAPSPFRFCAQQVPPILQGIEAPMHVILGDQGHNDLPEAVEKWATDVRRISFETLPGGHHFHMQNPARVVNALTCQFIEQV</sequence>
<gene>
    <name evidence="4" type="ORF">CWE14_07230</name>
</gene>
<proteinExistence type="inferred from homology"/>
<dbReference type="AlphaFoldDB" id="A0A432WGU6"/>
<keyword evidence="2" id="KW-0378">Hydrolase</keyword>
<dbReference type="InterPro" id="IPR029058">
    <property type="entry name" value="AB_hydrolase_fold"/>
</dbReference>
<evidence type="ECO:0000256" key="1">
    <source>
        <dbReference type="ARBA" id="ARBA00008645"/>
    </source>
</evidence>
<dbReference type="RefSeq" id="WP_126798770.1">
    <property type="nucleotide sequence ID" value="NZ_PIPO01000003.1"/>
</dbReference>
<dbReference type="SUPFAM" id="SSF53474">
    <property type="entry name" value="alpha/beta-Hydrolases"/>
    <property type="match status" value="1"/>
</dbReference>
<dbReference type="PANTHER" id="PTHR43798:SF14">
    <property type="entry name" value="SERINE HYDROLASE-LIKE PROTEIN DDB_G0286239"/>
    <property type="match status" value="1"/>
</dbReference>
<accession>A0A432WGU6</accession>
<dbReference type="PANTHER" id="PTHR43798">
    <property type="entry name" value="MONOACYLGLYCEROL LIPASE"/>
    <property type="match status" value="1"/>
</dbReference>
<comment type="caution">
    <text evidence="4">The sequence shown here is derived from an EMBL/GenBank/DDBJ whole genome shotgun (WGS) entry which is preliminary data.</text>
</comment>
<organism evidence="4 5">
    <name type="scientific">Aliidiomarina soli</name>
    <dbReference type="NCBI Taxonomy" id="1928574"/>
    <lineage>
        <taxon>Bacteria</taxon>
        <taxon>Pseudomonadati</taxon>
        <taxon>Pseudomonadota</taxon>
        <taxon>Gammaproteobacteria</taxon>
        <taxon>Alteromonadales</taxon>
        <taxon>Idiomarinaceae</taxon>
        <taxon>Aliidiomarina</taxon>
    </lineage>
</organism>
<dbReference type="Pfam" id="PF00561">
    <property type="entry name" value="Abhydrolase_1"/>
    <property type="match status" value="1"/>
</dbReference>
<reference evidence="4 5" key="1">
    <citation type="journal article" date="2011" name="Front. Microbiol.">
        <title>Genomic signatures of strain selection and enhancement in Bacillus atrophaeus var. globigii, a historical biowarfare simulant.</title>
        <authorList>
            <person name="Gibbons H.S."/>
            <person name="Broomall S.M."/>
            <person name="McNew L.A."/>
            <person name="Daligault H."/>
            <person name="Chapman C."/>
            <person name="Bruce D."/>
            <person name="Karavis M."/>
            <person name="Krepps M."/>
            <person name="McGregor P.A."/>
            <person name="Hong C."/>
            <person name="Park K.H."/>
            <person name="Akmal A."/>
            <person name="Feldman A."/>
            <person name="Lin J.S."/>
            <person name="Chang W.E."/>
            <person name="Higgs B.W."/>
            <person name="Demirev P."/>
            <person name="Lindquist J."/>
            <person name="Liem A."/>
            <person name="Fochler E."/>
            <person name="Read T.D."/>
            <person name="Tapia R."/>
            <person name="Johnson S."/>
            <person name="Bishop-Lilly K.A."/>
            <person name="Detter C."/>
            <person name="Han C."/>
            <person name="Sozhamannan S."/>
            <person name="Rosenzweig C.N."/>
            <person name="Skowronski E.W."/>
        </authorList>
    </citation>
    <scope>NUCLEOTIDE SEQUENCE [LARGE SCALE GENOMIC DNA]</scope>
    <source>
        <strain evidence="4 5">Y4G10-17</strain>
    </source>
</reference>
<dbReference type="PRINTS" id="PR00111">
    <property type="entry name" value="ABHYDROLASE"/>
</dbReference>
<dbReference type="GO" id="GO:0016787">
    <property type="term" value="F:hydrolase activity"/>
    <property type="evidence" value="ECO:0007669"/>
    <property type="project" value="UniProtKB-KW"/>
</dbReference>
<dbReference type="InterPro" id="IPR050266">
    <property type="entry name" value="AB_hydrolase_sf"/>
</dbReference>